<reference evidence="1 2" key="1">
    <citation type="submission" date="2016-02" db="EMBL/GenBank/DDBJ databases">
        <title>Draft genome sequence of Acidibacillus ferrooxidans SLC66.</title>
        <authorList>
            <person name="Oliveira G."/>
            <person name="Nancucheo I."/>
            <person name="Dall'Agnol H."/>
            <person name="Johnson B."/>
            <person name="Oliveira R."/>
            <person name="Nunes G.L."/>
            <person name="Tzotzos G."/>
            <person name="Orellana S.C."/>
            <person name="Salim A.C."/>
            <person name="Araujo F.M."/>
        </authorList>
    </citation>
    <scope>NUCLEOTIDE SEQUENCE [LARGE SCALE GENOMIC DNA]</scope>
    <source>
        <strain evidence="1 2">SLC66</strain>
    </source>
</reference>
<dbReference type="RefSeq" id="WP_067567055.1">
    <property type="nucleotide sequence ID" value="NZ_LSUQ01000069.1"/>
</dbReference>
<gene>
    <name evidence="1" type="ORF">AYW79_13755</name>
</gene>
<proteinExistence type="predicted"/>
<dbReference type="Pfam" id="PF16468">
    <property type="entry name" value="DUF5049"/>
    <property type="match status" value="1"/>
</dbReference>
<evidence type="ECO:0000313" key="1">
    <source>
        <dbReference type="EMBL" id="OAG91390.1"/>
    </source>
</evidence>
<protein>
    <recommendedName>
        <fullName evidence="3">DUF5049 domain-containing protein</fullName>
    </recommendedName>
</protein>
<sequence length="66" mass="7552">MDEIRVPKSVFEGLEAIRQSGTTNMLDFFAVLRLASALNNPDTARWLLDHKREYVQGVLYGIEPEE</sequence>
<comment type="caution">
    <text evidence="1">The sequence shown here is derived from an EMBL/GenBank/DDBJ whole genome shotgun (WGS) entry which is preliminary data.</text>
</comment>
<dbReference type="OrthoDB" id="2679385at2"/>
<name>A0A853K925_9BACL</name>
<dbReference type="EMBL" id="LSUQ01000069">
    <property type="protein sequence ID" value="OAG91390.1"/>
    <property type="molecule type" value="Genomic_DNA"/>
</dbReference>
<dbReference type="AlphaFoldDB" id="A0A853K925"/>
<evidence type="ECO:0000313" key="2">
    <source>
        <dbReference type="Proteomes" id="UP000077421"/>
    </source>
</evidence>
<dbReference type="InterPro" id="IPR032488">
    <property type="entry name" value="DUF5049"/>
</dbReference>
<dbReference type="Proteomes" id="UP000077421">
    <property type="component" value="Unassembled WGS sequence"/>
</dbReference>
<evidence type="ECO:0008006" key="3">
    <source>
        <dbReference type="Google" id="ProtNLM"/>
    </source>
</evidence>
<accession>A0A853K925</accession>
<organism evidence="1 2">
    <name type="scientific">Ferroacidibacillus organovorans</name>
    <dbReference type="NCBI Taxonomy" id="1765683"/>
    <lineage>
        <taxon>Bacteria</taxon>
        <taxon>Bacillati</taxon>
        <taxon>Bacillota</taxon>
        <taxon>Bacilli</taxon>
        <taxon>Bacillales</taxon>
        <taxon>Alicyclobacillaceae</taxon>
        <taxon>Ferroacidibacillus</taxon>
    </lineage>
</organism>